<name>A0A9X2NM41_9PSEU</name>
<keyword evidence="2" id="KW-1185">Reference proteome</keyword>
<evidence type="ECO:0000313" key="2">
    <source>
        <dbReference type="Proteomes" id="UP001144096"/>
    </source>
</evidence>
<evidence type="ECO:0000313" key="1">
    <source>
        <dbReference type="EMBL" id="MCR6490543.1"/>
    </source>
</evidence>
<dbReference type="EMBL" id="JAMXQV010000048">
    <property type="protein sequence ID" value="MCR6490543.1"/>
    <property type="molecule type" value="Genomic_DNA"/>
</dbReference>
<sequence length="71" mass="7383">MSEVDVSICEQSAGRRNETAESAGLIGAAIDNLVELGVTEEKAVSGLVTLARAEHDCFLRAAARILAGRLG</sequence>
<accession>A0A9X2NM41</accession>
<dbReference type="AlphaFoldDB" id="A0A9X2NM41"/>
<comment type="caution">
    <text evidence="1">The sequence shown here is derived from an EMBL/GenBank/DDBJ whole genome shotgun (WGS) entry which is preliminary data.</text>
</comment>
<protein>
    <submittedName>
        <fullName evidence="1">Uncharacterized protein</fullName>
    </submittedName>
</protein>
<proteinExistence type="predicted"/>
<organism evidence="1 2">
    <name type="scientific">Amycolatopsis iheyensis</name>
    <dbReference type="NCBI Taxonomy" id="2945988"/>
    <lineage>
        <taxon>Bacteria</taxon>
        <taxon>Bacillati</taxon>
        <taxon>Actinomycetota</taxon>
        <taxon>Actinomycetes</taxon>
        <taxon>Pseudonocardiales</taxon>
        <taxon>Pseudonocardiaceae</taxon>
        <taxon>Amycolatopsis</taxon>
    </lineage>
</organism>
<gene>
    <name evidence="1" type="ORF">M8542_47855</name>
</gene>
<dbReference type="RefSeq" id="WP_257927109.1">
    <property type="nucleotide sequence ID" value="NZ_JAMXQV010000048.1"/>
</dbReference>
<dbReference type="Proteomes" id="UP001144096">
    <property type="component" value="Unassembled WGS sequence"/>
</dbReference>
<reference evidence="1" key="1">
    <citation type="submission" date="2022-06" db="EMBL/GenBank/DDBJ databases">
        <title>Amycolatopsis iheyaensis sp. nov., a new species of the genus Amycolatopsis isolated from soil in Iheya island, Japan.</title>
        <authorList>
            <person name="Ngamcharungchit C."/>
            <person name="Kanto H."/>
            <person name="Take A."/>
            <person name="Intra B."/>
            <person name="Matsumoto A."/>
            <person name="Panbangred W."/>
            <person name="Inahashi Y."/>
        </authorList>
    </citation>
    <scope>NUCLEOTIDE SEQUENCE</scope>
    <source>
        <strain evidence="1">OK19-0408</strain>
    </source>
</reference>